<accession>A0A853EIS4</accession>
<dbReference type="RefSeq" id="WP_179900555.1">
    <property type="nucleotide sequence ID" value="NZ_JACBXV010000081.1"/>
</dbReference>
<organism evidence="1 2">
    <name type="scientific">Actinomyces bowdenii</name>
    <dbReference type="NCBI Taxonomy" id="131109"/>
    <lineage>
        <taxon>Bacteria</taxon>
        <taxon>Bacillati</taxon>
        <taxon>Actinomycetota</taxon>
        <taxon>Actinomycetes</taxon>
        <taxon>Actinomycetales</taxon>
        <taxon>Actinomycetaceae</taxon>
        <taxon>Actinomyces</taxon>
    </lineage>
</organism>
<dbReference type="Proteomes" id="UP000572528">
    <property type="component" value="Unassembled WGS sequence"/>
</dbReference>
<comment type="caution">
    <text evidence="1">The sequence shown here is derived from an EMBL/GenBank/DDBJ whole genome shotgun (WGS) entry which is preliminary data.</text>
</comment>
<dbReference type="EMBL" id="JACBXV010000081">
    <property type="protein sequence ID" value="NYS69267.1"/>
    <property type="molecule type" value="Genomic_DNA"/>
</dbReference>
<sequence>MGHIIPHPAQRPAQAAVVRGATGAPAPRLPAPADRRLGSAIPATWATWATWAGIRVIMREAGASSGG</sequence>
<gene>
    <name evidence="1" type="ORF">HZZ05_07000</name>
</gene>
<dbReference type="AlphaFoldDB" id="A0A853EIS4"/>
<evidence type="ECO:0000313" key="2">
    <source>
        <dbReference type="Proteomes" id="UP000572528"/>
    </source>
</evidence>
<evidence type="ECO:0000313" key="1">
    <source>
        <dbReference type="EMBL" id="NYS69267.1"/>
    </source>
</evidence>
<reference evidence="1 2" key="1">
    <citation type="submission" date="2020-07" db="EMBL/GenBank/DDBJ databases">
        <title>MOT database genomes.</title>
        <authorList>
            <person name="Joseph S."/>
            <person name="Aduse-Opoku J."/>
            <person name="Hashim A."/>
            <person name="Wade W."/>
            <person name="Curtis M."/>
        </authorList>
    </citation>
    <scope>NUCLEOTIDE SEQUENCE [LARGE SCALE GENOMIC DNA]</scope>
    <source>
        <strain evidence="1 2">WMus004</strain>
    </source>
</reference>
<protein>
    <submittedName>
        <fullName evidence="1">Uncharacterized protein</fullName>
    </submittedName>
</protein>
<proteinExistence type="predicted"/>
<name>A0A853EIS4_9ACTO</name>